<feature type="compositionally biased region" description="Low complexity" evidence="1">
    <location>
        <begin position="1"/>
        <end position="13"/>
    </location>
</feature>
<accession>A0A085WL01</accession>
<keyword evidence="3" id="KW-1185">Reference proteome</keyword>
<feature type="region of interest" description="Disordered" evidence="1">
    <location>
        <begin position="1"/>
        <end position="28"/>
    </location>
</feature>
<protein>
    <submittedName>
        <fullName evidence="2">Uncharacterized protein</fullName>
    </submittedName>
</protein>
<evidence type="ECO:0000313" key="2">
    <source>
        <dbReference type="EMBL" id="KFE68364.1"/>
    </source>
</evidence>
<dbReference type="InterPro" id="IPR045727">
    <property type="entry name" value="DUF6081"/>
</dbReference>
<comment type="caution">
    <text evidence="2">The sequence shown here is derived from an EMBL/GenBank/DDBJ whole genome shotgun (WGS) entry which is preliminary data.</text>
</comment>
<dbReference type="OrthoDB" id="2791077at2"/>
<dbReference type="RefSeq" id="WP_052420046.1">
    <property type="nucleotide sequence ID" value="NZ_JMCB01000006.1"/>
</dbReference>
<evidence type="ECO:0000313" key="3">
    <source>
        <dbReference type="Proteomes" id="UP000028725"/>
    </source>
</evidence>
<sequence length="339" mass="37404">MTTEKQAAQSAPSASPPQPSPLLLERFDSPFSVGTPGARWAFFSVGPVPFNDGLAQTSPDGLWLVPPGRNPRTGEPAYSLSQVPEKSADEVPGQFDHCKWLVFSTHKASTGLPGFDAVRGEELAFEAWMTGRTFGTKAHPFGPAVRNPEEDFRLATFGQNTIDVETGMVFDFLFTNEQIYALYERLPFARTPQNPYAAFTYAIPLARRTPEAVHHVKIAYDRAAGTVRWELEGKEVFRVDKLGRSLDSRWLIGDHGGQEQDVELRQLNVGFGLFSLLDCFLEGRGLVRLSGQPDFYVLPPAKPGQAAGFADEQSHASNRLFGQGAELRMRQCNVSSTPR</sequence>
<gene>
    <name evidence="2" type="ORF">DB31_7601</name>
</gene>
<reference evidence="2 3" key="1">
    <citation type="submission" date="2014-04" db="EMBL/GenBank/DDBJ databases">
        <title>Genome assembly of Hyalangium minutum DSM 14724.</title>
        <authorList>
            <person name="Sharma G."/>
            <person name="Subramanian S."/>
        </authorList>
    </citation>
    <scope>NUCLEOTIDE SEQUENCE [LARGE SCALE GENOMIC DNA]</scope>
    <source>
        <strain evidence="2 3">DSM 14724</strain>
    </source>
</reference>
<proteinExistence type="predicted"/>
<organism evidence="2 3">
    <name type="scientific">Hyalangium minutum</name>
    <dbReference type="NCBI Taxonomy" id="394096"/>
    <lineage>
        <taxon>Bacteria</taxon>
        <taxon>Pseudomonadati</taxon>
        <taxon>Myxococcota</taxon>
        <taxon>Myxococcia</taxon>
        <taxon>Myxococcales</taxon>
        <taxon>Cystobacterineae</taxon>
        <taxon>Archangiaceae</taxon>
        <taxon>Hyalangium</taxon>
    </lineage>
</organism>
<dbReference type="AlphaFoldDB" id="A0A085WL01"/>
<evidence type="ECO:0000256" key="1">
    <source>
        <dbReference type="SAM" id="MobiDB-lite"/>
    </source>
</evidence>
<name>A0A085WL01_9BACT</name>
<dbReference type="Proteomes" id="UP000028725">
    <property type="component" value="Unassembled WGS sequence"/>
</dbReference>
<dbReference type="EMBL" id="JMCB01000006">
    <property type="protein sequence ID" value="KFE68364.1"/>
    <property type="molecule type" value="Genomic_DNA"/>
</dbReference>
<dbReference type="Pfam" id="PF19559">
    <property type="entry name" value="DUF6081"/>
    <property type="match status" value="1"/>
</dbReference>